<dbReference type="EMBL" id="CP040916">
    <property type="protein sequence ID" value="QDQ09228.1"/>
    <property type="molecule type" value="Genomic_DNA"/>
</dbReference>
<dbReference type="Gene3D" id="2.120.10.30">
    <property type="entry name" value="TolB, C-terminal domain"/>
    <property type="match status" value="2"/>
</dbReference>
<dbReference type="PANTHER" id="PTHR36842">
    <property type="entry name" value="PROTEIN TOLB HOMOLOG"/>
    <property type="match status" value="1"/>
</dbReference>
<reference evidence="3 4" key="1">
    <citation type="journal article" date="2019" name="J. Ind. Microbiol. Biotechnol.">
        <title>The complete genomic sequence of Streptomyces spectabilis NRRL-2792 and identification of secondary metabolite biosynthetic gene clusters.</title>
        <authorList>
            <person name="Sinha A."/>
            <person name="Phillips-Salemka S."/>
            <person name="Niraula T.A."/>
            <person name="Short K.A."/>
            <person name="Niraula N.P."/>
        </authorList>
    </citation>
    <scope>NUCLEOTIDE SEQUENCE [LARGE SCALE GENOMIC DNA]</scope>
    <source>
        <strain evidence="3 4">NRRL 2792</strain>
    </source>
</reference>
<name>A0A516R0P4_STRST</name>
<dbReference type="AlphaFoldDB" id="A0A516R0P4"/>
<evidence type="ECO:0000313" key="4">
    <source>
        <dbReference type="Proteomes" id="UP000316806"/>
    </source>
</evidence>
<comment type="similarity">
    <text evidence="1">Belongs to the TolB family.</text>
</comment>
<dbReference type="Proteomes" id="UP000316806">
    <property type="component" value="Chromosome"/>
</dbReference>
<dbReference type="Pfam" id="PF07676">
    <property type="entry name" value="PD40"/>
    <property type="match status" value="2"/>
</dbReference>
<dbReference type="SUPFAM" id="SSF82171">
    <property type="entry name" value="DPP6 N-terminal domain-like"/>
    <property type="match status" value="1"/>
</dbReference>
<sequence length="503" mass="53628">MAGVTARPCALHRPNGSYRPGRKRRGGKGTGNERDAPLSERARTVLRDRRRHRRNRMPVQQRVTAASAALAALCAMAVLSPPGASAAPPSAPHTERLSVSPTGVQGNAASTSPAISADGRYVAFVSESRNLVANDTNGTPDAFVRDLRTGRTERVSVKSDGKASHGVVREVSISPDGRYVVFTSTADDLVRGDPNDLDDVFLHDRRTGRTERISPTGATYDGLRGRLTYDPAVSGDGRYVAYASGAEDLVAGDANKRDDVFLYDRKKKTTELAQLGNDGKHGEGDAFAPALAGDEGGRYLAFTSNASGLTDVEDHYAATDVFLRDREKRTTELISVPHGYNRKTPSWDAALSGDARYVAFTSASGVLRPEGPAPTSGHNVFLYDRESKRMRLVSAASDGTPANGNSDAVSLSRDGRYAAFTSAAANLTLDDGDSSEDVFLKDMRTGEVTLVSVDGDQGHEDTRPGRRTGVSEDGGAVVFDSPAGNLVPDDTNSAADVFLRRLR</sequence>
<evidence type="ECO:0000313" key="3">
    <source>
        <dbReference type="EMBL" id="QDQ09228.1"/>
    </source>
</evidence>
<protein>
    <submittedName>
        <fullName evidence="3">Uncharacterized protein</fullName>
    </submittedName>
</protein>
<accession>A0A516R0P4</accession>
<evidence type="ECO:0000256" key="1">
    <source>
        <dbReference type="ARBA" id="ARBA00009820"/>
    </source>
</evidence>
<dbReference type="InterPro" id="IPR011659">
    <property type="entry name" value="WD40"/>
</dbReference>
<feature type="compositionally biased region" description="Polar residues" evidence="2">
    <location>
        <begin position="97"/>
        <end position="112"/>
    </location>
</feature>
<feature type="region of interest" description="Disordered" evidence="2">
    <location>
        <begin position="1"/>
        <end position="44"/>
    </location>
</feature>
<organism evidence="3 4">
    <name type="scientific">Streptomyces spectabilis</name>
    <dbReference type="NCBI Taxonomy" id="68270"/>
    <lineage>
        <taxon>Bacteria</taxon>
        <taxon>Bacillati</taxon>
        <taxon>Actinomycetota</taxon>
        <taxon>Actinomycetes</taxon>
        <taxon>Kitasatosporales</taxon>
        <taxon>Streptomycetaceae</taxon>
        <taxon>Streptomyces</taxon>
    </lineage>
</organism>
<evidence type="ECO:0000256" key="2">
    <source>
        <dbReference type="SAM" id="MobiDB-lite"/>
    </source>
</evidence>
<dbReference type="PANTHER" id="PTHR36842:SF1">
    <property type="entry name" value="PROTEIN TOLB"/>
    <property type="match status" value="1"/>
</dbReference>
<proteinExistence type="inferred from homology"/>
<feature type="region of interest" description="Disordered" evidence="2">
    <location>
        <begin position="82"/>
        <end position="112"/>
    </location>
</feature>
<dbReference type="InterPro" id="IPR011042">
    <property type="entry name" value="6-blade_b-propeller_TolB-like"/>
</dbReference>
<gene>
    <name evidence="3" type="ORF">FH965_00475</name>
</gene>
<feature type="compositionally biased region" description="Basic and acidic residues" evidence="2">
    <location>
        <begin position="31"/>
        <end position="44"/>
    </location>
</feature>